<accession>A0ABT2LTT3</accession>
<dbReference type="RefSeq" id="WP_260906690.1">
    <property type="nucleotide sequence ID" value="NZ_JAOCZP010000010.1"/>
</dbReference>
<evidence type="ECO:0008006" key="4">
    <source>
        <dbReference type="Google" id="ProtNLM"/>
    </source>
</evidence>
<evidence type="ECO:0000313" key="2">
    <source>
        <dbReference type="EMBL" id="MCT7377946.1"/>
    </source>
</evidence>
<keyword evidence="1" id="KW-0732">Signal</keyword>
<evidence type="ECO:0000313" key="3">
    <source>
        <dbReference type="Proteomes" id="UP001320831"/>
    </source>
</evidence>
<sequence length="51" mass="5238">MTIKIVLAAAVLVLSPTIAMAACASHSQSASQCTQGQVWNAEMQKCVATSS</sequence>
<protein>
    <recommendedName>
        <fullName evidence="4">Adenylosuccinate lyase</fullName>
    </recommendedName>
</protein>
<keyword evidence="3" id="KW-1185">Reference proteome</keyword>
<comment type="caution">
    <text evidence="2">The sequence shown here is derived from an EMBL/GenBank/DDBJ whole genome shotgun (WGS) entry which is preliminary data.</text>
</comment>
<gene>
    <name evidence="2" type="ORF">N5A92_23285</name>
</gene>
<reference evidence="2 3" key="1">
    <citation type="submission" date="2022-09" db="EMBL/GenBank/DDBJ databases">
        <title>Chelativorans salina sp. nov., a novel slightly halophilic bacterium isolated from a saline lake sediment enrichment.</title>
        <authorList>
            <person name="Gao L."/>
            <person name="Fang B.-Z."/>
            <person name="Li W.-J."/>
        </authorList>
    </citation>
    <scope>NUCLEOTIDE SEQUENCE [LARGE SCALE GENOMIC DNA]</scope>
    <source>
        <strain evidence="2 3">EGI FJ00035</strain>
    </source>
</reference>
<dbReference type="PROSITE" id="PS51257">
    <property type="entry name" value="PROKAR_LIPOPROTEIN"/>
    <property type="match status" value="1"/>
</dbReference>
<name>A0ABT2LTT3_9HYPH</name>
<organism evidence="2 3">
    <name type="scientific">Chelativorans salis</name>
    <dbReference type="NCBI Taxonomy" id="2978478"/>
    <lineage>
        <taxon>Bacteria</taxon>
        <taxon>Pseudomonadati</taxon>
        <taxon>Pseudomonadota</taxon>
        <taxon>Alphaproteobacteria</taxon>
        <taxon>Hyphomicrobiales</taxon>
        <taxon>Phyllobacteriaceae</taxon>
        <taxon>Chelativorans</taxon>
    </lineage>
</organism>
<dbReference type="Proteomes" id="UP001320831">
    <property type="component" value="Unassembled WGS sequence"/>
</dbReference>
<proteinExistence type="predicted"/>
<dbReference type="EMBL" id="JAOCZP010000010">
    <property type="protein sequence ID" value="MCT7377946.1"/>
    <property type="molecule type" value="Genomic_DNA"/>
</dbReference>
<evidence type="ECO:0000256" key="1">
    <source>
        <dbReference type="SAM" id="SignalP"/>
    </source>
</evidence>
<feature type="chain" id="PRO_5045406229" description="Adenylosuccinate lyase" evidence="1">
    <location>
        <begin position="22"/>
        <end position="51"/>
    </location>
</feature>
<feature type="signal peptide" evidence="1">
    <location>
        <begin position="1"/>
        <end position="21"/>
    </location>
</feature>